<dbReference type="PANTHER" id="PTHR34846">
    <property type="entry name" value="4-CARBOXYMUCONOLACTONE DECARBOXYLASE FAMILY PROTEIN (AFU_ORTHOLOGUE AFUA_6G11590)"/>
    <property type="match status" value="1"/>
</dbReference>
<evidence type="ECO:0000256" key="1">
    <source>
        <dbReference type="SAM" id="MobiDB-lite"/>
    </source>
</evidence>
<gene>
    <name evidence="3" type="ORF">H3N35_16785</name>
</gene>
<dbReference type="EMBL" id="CP059693">
    <property type="protein sequence ID" value="WDE09952.1"/>
    <property type="molecule type" value="Genomic_DNA"/>
</dbReference>
<keyword evidence="4" id="KW-1185">Reference proteome</keyword>
<accession>A0ABY7V9D0</accession>
<evidence type="ECO:0000313" key="4">
    <source>
        <dbReference type="Proteomes" id="UP001215231"/>
    </source>
</evidence>
<proteinExistence type="predicted"/>
<reference evidence="3 4" key="1">
    <citation type="journal article" date="2022" name="Mar. Drugs">
        <title>Bioassay-Guided Fractionation Leads to the Detection of Cholic Acid Generated by the Rare Thalassomonas sp.</title>
        <authorList>
            <person name="Pheiffer F."/>
            <person name="Schneider Y.K."/>
            <person name="Hansen E.H."/>
            <person name="Andersen J.H."/>
            <person name="Isaksson J."/>
            <person name="Busche T."/>
            <person name="R C."/>
            <person name="Kalinowski J."/>
            <person name="Zyl L.V."/>
            <person name="Trindade M."/>
        </authorList>
    </citation>
    <scope>NUCLEOTIDE SEQUENCE [LARGE SCALE GENOMIC DNA]</scope>
    <source>
        <strain evidence="3 4">A5K-61T</strain>
    </source>
</reference>
<evidence type="ECO:0000313" key="3">
    <source>
        <dbReference type="EMBL" id="WDE09952.1"/>
    </source>
</evidence>
<dbReference type="Proteomes" id="UP001215231">
    <property type="component" value="Chromosome"/>
</dbReference>
<feature type="compositionally biased region" description="Pro residues" evidence="1">
    <location>
        <begin position="184"/>
        <end position="194"/>
    </location>
</feature>
<evidence type="ECO:0000259" key="2">
    <source>
        <dbReference type="Pfam" id="PF02627"/>
    </source>
</evidence>
<dbReference type="SUPFAM" id="SSF69118">
    <property type="entry name" value="AhpD-like"/>
    <property type="match status" value="1"/>
</dbReference>
<dbReference type="Gene3D" id="1.20.1290.10">
    <property type="entry name" value="AhpD-like"/>
    <property type="match status" value="1"/>
</dbReference>
<dbReference type="Pfam" id="PF02627">
    <property type="entry name" value="CMD"/>
    <property type="match status" value="1"/>
</dbReference>
<dbReference type="InterPro" id="IPR029032">
    <property type="entry name" value="AhpD-like"/>
</dbReference>
<dbReference type="InterPro" id="IPR003779">
    <property type="entry name" value="CMD-like"/>
</dbReference>
<protein>
    <submittedName>
        <fullName evidence="3">Carboxymuconolactone decarboxylase family protein</fullName>
    </submittedName>
</protein>
<feature type="region of interest" description="Disordered" evidence="1">
    <location>
        <begin position="184"/>
        <end position="213"/>
    </location>
</feature>
<name>A0ABY7V9D0_9GAMM</name>
<sequence length="213" mass="23678">MTRIPYLDNEIGLSGEALQVSEYIKAGRGKVIGVFALLLNSPKVAKLVADLGGYLRYDSILPQRLKELIIITTLSENSCQFEWSFHQEFALQADISVHTMEVIKLKKPLYKNGLATGDNSGLASGDGDIITYVRELTNNKRVSDKCFNKLRQAYSTEQITEITALIGYYTMVACQLNAYEMPPAPGKPSLPEPQLPQVRQTLAEEMQKSMSEA</sequence>
<organism evidence="3 4">
    <name type="scientific">Thalassomonas haliotis</name>
    <dbReference type="NCBI Taxonomy" id="485448"/>
    <lineage>
        <taxon>Bacteria</taxon>
        <taxon>Pseudomonadati</taxon>
        <taxon>Pseudomonadota</taxon>
        <taxon>Gammaproteobacteria</taxon>
        <taxon>Alteromonadales</taxon>
        <taxon>Colwelliaceae</taxon>
        <taxon>Thalassomonas</taxon>
    </lineage>
</organism>
<feature type="domain" description="Carboxymuconolactone decarboxylase-like" evidence="2">
    <location>
        <begin position="42"/>
        <end position="96"/>
    </location>
</feature>
<dbReference type="RefSeq" id="WP_274049960.1">
    <property type="nucleotide sequence ID" value="NZ_CP059693.1"/>
</dbReference>
<dbReference type="PANTHER" id="PTHR34846:SF11">
    <property type="entry name" value="4-CARBOXYMUCONOLACTONE DECARBOXYLASE FAMILY PROTEIN (AFU_ORTHOLOGUE AFUA_6G11590)"/>
    <property type="match status" value="1"/>
</dbReference>